<dbReference type="InterPro" id="IPR000209">
    <property type="entry name" value="Peptidase_S8/S53_dom"/>
</dbReference>
<protein>
    <recommendedName>
        <fullName evidence="2">Peptidase S8/S53 domain-containing protein</fullName>
    </recommendedName>
</protein>
<organism evidence="3 4">
    <name type="scientific">Haloferula sargassicola</name>
    <dbReference type="NCBI Taxonomy" id="490096"/>
    <lineage>
        <taxon>Bacteria</taxon>
        <taxon>Pseudomonadati</taxon>
        <taxon>Verrucomicrobiota</taxon>
        <taxon>Verrucomicrobiia</taxon>
        <taxon>Verrucomicrobiales</taxon>
        <taxon>Verrucomicrobiaceae</taxon>
        <taxon>Haloferula</taxon>
    </lineage>
</organism>
<evidence type="ECO:0000256" key="1">
    <source>
        <dbReference type="PROSITE-ProRule" id="PRU01240"/>
    </source>
</evidence>
<dbReference type="RefSeq" id="WP_353568600.1">
    <property type="nucleotide sequence ID" value="NZ_BAABRI010000027.1"/>
</dbReference>
<reference evidence="3 4" key="1">
    <citation type="submission" date="2024-02" db="EMBL/GenBank/DDBJ databases">
        <title>Haloferula sargassicola NBRC 104335.</title>
        <authorList>
            <person name="Ichikawa N."/>
            <person name="Katano-Makiyama Y."/>
            <person name="Hidaka K."/>
        </authorList>
    </citation>
    <scope>NUCLEOTIDE SEQUENCE [LARGE SCALE GENOMIC DNA]</scope>
    <source>
        <strain evidence="3 4">NBRC 104335</strain>
    </source>
</reference>
<evidence type="ECO:0000259" key="2">
    <source>
        <dbReference type="Pfam" id="PF00082"/>
    </source>
</evidence>
<name>A0ABP9UVT1_9BACT</name>
<evidence type="ECO:0000313" key="3">
    <source>
        <dbReference type="EMBL" id="GAA5484501.1"/>
    </source>
</evidence>
<evidence type="ECO:0000313" key="4">
    <source>
        <dbReference type="Proteomes" id="UP001476282"/>
    </source>
</evidence>
<dbReference type="InterPro" id="IPR036852">
    <property type="entry name" value="Peptidase_S8/S53_dom_sf"/>
</dbReference>
<comment type="caution">
    <text evidence="3">The sequence shown here is derived from an EMBL/GenBank/DDBJ whole genome shotgun (WGS) entry which is preliminary data.</text>
</comment>
<feature type="domain" description="Peptidase S8/S53" evidence="2">
    <location>
        <begin position="23"/>
        <end position="284"/>
    </location>
</feature>
<dbReference type="PROSITE" id="PS51892">
    <property type="entry name" value="SUBTILASE"/>
    <property type="match status" value="1"/>
</dbReference>
<proteinExistence type="inferred from homology"/>
<comment type="similarity">
    <text evidence="1">Belongs to the peptidase S8 family.</text>
</comment>
<comment type="caution">
    <text evidence="1">Lacks conserved residue(s) required for the propagation of feature annotation.</text>
</comment>
<keyword evidence="4" id="KW-1185">Reference proteome</keyword>
<dbReference type="Proteomes" id="UP001476282">
    <property type="component" value="Unassembled WGS sequence"/>
</dbReference>
<dbReference type="SUPFAM" id="SSF52743">
    <property type="entry name" value="Subtilisin-like"/>
    <property type="match status" value="1"/>
</dbReference>
<dbReference type="Gene3D" id="3.40.50.200">
    <property type="entry name" value="Peptidase S8/S53 domain"/>
    <property type="match status" value="1"/>
</dbReference>
<sequence length="309" mass="32996">MVAILSPTGISRAAEAYEKSPALVVIDTGICPSEFAQKGAPLHEAFILGKRNELQAEEKAPPAVLIEDVTGSPAAMGDTNGHGTHLCGILWDEQLAWEESPARSLVMLKAGSDKLAAPDLLRAIERIRDLRKRGLRVRVVLCAFNLYPKDCEAGEFQAVADALKGLMDEGVWIVASAGSRGEDLDGLDGDERSLPANLDHPNCLVVAATNDRGLLAARSNFGASTVWLAAAGTRIESLWPHGERKELSGSSQAAAVVAARLFHEATAHPDEDLEAIKTRVEEAADRHPSLLQTTASGRFLKRAAEKTGE</sequence>
<gene>
    <name evidence="3" type="ORF">Hsar01_03745</name>
</gene>
<dbReference type="Pfam" id="PF00082">
    <property type="entry name" value="Peptidase_S8"/>
    <property type="match status" value="1"/>
</dbReference>
<accession>A0ABP9UVT1</accession>
<dbReference type="EMBL" id="BAABRI010000027">
    <property type="protein sequence ID" value="GAA5484501.1"/>
    <property type="molecule type" value="Genomic_DNA"/>
</dbReference>